<comment type="subcellular location">
    <subcellularLocation>
        <location evidence="1">Cell membrane</location>
        <topology evidence="1">Multi-pass membrane protein</topology>
    </subcellularLocation>
</comment>
<reference evidence="8" key="1">
    <citation type="submission" date="2020-07" db="EMBL/GenBank/DDBJ databases">
        <title>Huge and variable diversity of episymbiotic CPR bacteria and DPANN archaea in groundwater ecosystems.</title>
        <authorList>
            <person name="He C.Y."/>
            <person name="Keren R."/>
            <person name="Whittaker M."/>
            <person name="Farag I.F."/>
            <person name="Doudna J."/>
            <person name="Cate J.H.D."/>
            <person name="Banfield J.F."/>
        </authorList>
    </citation>
    <scope>NUCLEOTIDE SEQUENCE</scope>
    <source>
        <strain evidence="8">NC_groundwater_1520_Pr4_B-0.1um_53_5</strain>
    </source>
</reference>
<evidence type="ECO:0000259" key="7">
    <source>
        <dbReference type="Pfam" id="PF02706"/>
    </source>
</evidence>
<evidence type="ECO:0000256" key="3">
    <source>
        <dbReference type="ARBA" id="ARBA00022692"/>
    </source>
</evidence>
<dbReference type="Proteomes" id="UP000736328">
    <property type="component" value="Unassembled WGS sequence"/>
</dbReference>
<gene>
    <name evidence="8" type="ORF">HY768_04140</name>
</gene>
<keyword evidence="4 6" id="KW-1133">Transmembrane helix</keyword>
<name>A0A933MHT4_UNCT6</name>
<evidence type="ECO:0000256" key="1">
    <source>
        <dbReference type="ARBA" id="ARBA00004651"/>
    </source>
</evidence>
<evidence type="ECO:0000256" key="5">
    <source>
        <dbReference type="ARBA" id="ARBA00023136"/>
    </source>
</evidence>
<dbReference type="InterPro" id="IPR050445">
    <property type="entry name" value="Bact_polysacc_biosynth/exp"/>
</dbReference>
<keyword evidence="5 6" id="KW-0472">Membrane</keyword>
<dbReference type="EMBL" id="JACQXR010000049">
    <property type="protein sequence ID" value="MBI4726407.1"/>
    <property type="molecule type" value="Genomic_DNA"/>
</dbReference>
<feature type="domain" description="Polysaccharide chain length determinant N-terminal" evidence="7">
    <location>
        <begin position="9"/>
        <end position="78"/>
    </location>
</feature>
<dbReference type="PANTHER" id="PTHR32309">
    <property type="entry name" value="TYROSINE-PROTEIN KINASE"/>
    <property type="match status" value="1"/>
</dbReference>
<dbReference type="GO" id="GO:0005886">
    <property type="term" value="C:plasma membrane"/>
    <property type="evidence" value="ECO:0007669"/>
    <property type="project" value="UniProtKB-SubCell"/>
</dbReference>
<evidence type="ECO:0000256" key="2">
    <source>
        <dbReference type="ARBA" id="ARBA00022475"/>
    </source>
</evidence>
<dbReference type="InterPro" id="IPR003856">
    <property type="entry name" value="LPS_length_determ_N"/>
</dbReference>
<comment type="caution">
    <text evidence="8">The sequence shown here is derived from an EMBL/GenBank/DDBJ whole genome shotgun (WGS) entry which is preliminary data.</text>
</comment>
<sequence>MLPDQKSTLADLKQLIIKRGYIVIGTTILFSAAALVVGLVSPKVYQAEAIVTLPETSKNRINTDSKGNVKALINVLETKNLVGLYWKQRKDGAGDSTGSSLSPYVKSLIIEEIRGSTVQFRMLVYVEKIPDSGLTAIETVMNHLRNNEYVRLKYESERVNLMTALNGLQRSIDSSIAIREKVLRQLQGKTIIGFNPVEMESKLSDLRLKYYEMQIDLALFHSFEYVTPPYVTGKPVKPRILFNTSIAGMAGLFLSFMLVLLADPHLRNELYQQFVDGSSPMSVGDFR</sequence>
<dbReference type="AlphaFoldDB" id="A0A933MHT4"/>
<protein>
    <recommendedName>
        <fullName evidence="7">Polysaccharide chain length determinant N-terminal domain-containing protein</fullName>
    </recommendedName>
</protein>
<keyword evidence="2" id="KW-1003">Cell membrane</keyword>
<organism evidence="8 9">
    <name type="scientific">candidate division TA06 bacterium</name>
    <dbReference type="NCBI Taxonomy" id="2250710"/>
    <lineage>
        <taxon>Bacteria</taxon>
        <taxon>Bacteria division TA06</taxon>
    </lineage>
</organism>
<evidence type="ECO:0000256" key="4">
    <source>
        <dbReference type="ARBA" id="ARBA00022989"/>
    </source>
</evidence>
<dbReference type="Pfam" id="PF02706">
    <property type="entry name" value="Wzz"/>
    <property type="match status" value="1"/>
</dbReference>
<proteinExistence type="predicted"/>
<feature type="transmembrane region" description="Helical" evidence="6">
    <location>
        <begin position="240"/>
        <end position="262"/>
    </location>
</feature>
<evidence type="ECO:0000313" key="9">
    <source>
        <dbReference type="Proteomes" id="UP000736328"/>
    </source>
</evidence>
<evidence type="ECO:0000313" key="8">
    <source>
        <dbReference type="EMBL" id="MBI4726407.1"/>
    </source>
</evidence>
<dbReference type="GO" id="GO:0004713">
    <property type="term" value="F:protein tyrosine kinase activity"/>
    <property type="evidence" value="ECO:0007669"/>
    <property type="project" value="TreeGrafter"/>
</dbReference>
<evidence type="ECO:0000256" key="6">
    <source>
        <dbReference type="SAM" id="Phobius"/>
    </source>
</evidence>
<feature type="transmembrane region" description="Helical" evidence="6">
    <location>
        <begin position="20"/>
        <end position="40"/>
    </location>
</feature>
<accession>A0A933MHT4</accession>
<keyword evidence="3 6" id="KW-0812">Transmembrane</keyword>
<dbReference type="PANTHER" id="PTHR32309:SF13">
    <property type="entry name" value="FERRIC ENTEROBACTIN TRANSPORT PROTEIN FEPE"/>
    <property type="match status" value="1"/>
</dbReference>